<feature type="compositionally biased region" description="Polar residues" evidence="1">
    <location>
        <begin position="35"/>
        <end position="45"/>
    </location>
</feature>
<evidence type="ECO:0000256" key="1">
    <source>
        <dbReference type="SAM" id="MobiDB-lite"/>
    </source>
</evidence>
<sequence>MAESTGSDVIDHGDSVWQMIKSSTSRKHQSDSDAENSTFLESGSIGNFPHFKQETGSTVSNEDSLSVLAELSVEDYVSNVVDDGTDPSLFEDVSLYEEMFSPYARSQLAEGEEVTDNSQDIISKGARVLQKKVCILTFRLRGVQFDMLSKADECRIKICIPFAEVTELNQICLEEFHRMLSIRDTSNAGGASVEQQCRQFPIKILLTAPNSNSGSMEALFSNLRFSINSANLANLSAFLQDSRPRKNVMPISIKFSNVQMEVTDPIFPPFVIALNSGSLVQGTSS</sequence>
<dbReference type="EMBL" id="UZAM01006815">
    <property type="protein sequence ID" value="VDO94244.1"/>
    <property type="molecule type" value="Genomic_DNA"/>
</dbReference>
<proteinExistence type="predicted"/>
<reference evidence="4" key="1">
    <citation type="submission" date="2016-06" db="UniProtKB">
        <authorList>
            <consortium name="WormBaseParasite"/>
        </authorList>
    </citation>
    <scope>IDENTIFICATION</scope>
</reference>
<dbReference type="Proteomes" id="UP000270296">
    <property type="component" value="Unassembled WGS sequence"/>
</dbReference>
<feature type="region of interest" description="Disordered" evidence="1">
    <location>
        <begin position="21"/>
        <end position="59"/>
    </location>
</feature>
<keyword evidence="3" id="KW-1185">Reference proteome</keyword>
<gene>
    <name evidence="2" type="ORF">SBAD_LOCUS1404</name>
</gene>
<evidence type="ECO:0000313" key="3">
    <source>
        <dbReference type="Proteomes" id="UP000270296"/>
    </source>
</evidence>
<reference evidence="2 3" key="2">
    <citation type="submission" date="2018-11" db="EMBL/GenBank/DDBJ databases">
        <authorList>
            <consortium name="Pathogen Informatics"/>
        </authorList>
    </citation>
    <scope>NUCLEOTIDE SEQUENCE [LARGE SCALE GENOMIC DNA]</scope>
</reference>
<evidence type="ECO:0000313" key="2">
    <source>
        <dbReference type="EMBL" id="VDO94244.1"/>
    </source>
</evidence>
<dbReference type="AlphaFoldDB" id="A0A183ICR0"/>
<protein>
    <submittedName>
        <fullName evidence="4">K1109</fullName>
    </submittedName>
</protein>
<dbReference type="WBParaSite" id="SBAD_0000146301-mRNA-1">
    <property type="protein sequence ID" value="SBAD_0000146301-mRNA-1"/>
    <property type="gene ID" value="SBAD_0000146301"/>
</dbReference>
<evidence type="ECO:0000313" key="4">
    <source>
        <dbReference type="WBParaSite" id="SBAD_0000146301-mRNA-1"/>
    </source>
</evidence>
<name>A0A183ICR0_9BILA</name>
<accession>A0A183ICR0</accession>
<organism evidence="4">
    <name type="scientific">Soboliphyme baturini</name>
    <dbReference type="NCBI Taxonomy" id="241478"/>
    <lineage>
        <taxon>Eukaryota</taxon>
        <taxon>Metazoa</taxon>
        <taxon>Ecdysozoa</taxon>
        <taxon>Nematoda</taxon>
        <taxon>Enoplea</taxon>
        <taxon>Dorylaimia</taxon>
        <taxon>Dioctophymatida</taxon>
        <taxon>Dioctophymatoidea</taxon>
        <taxon>Soboliphymatidae</taxon>
        <taxon>Soboliphyme</taxon>
    </lineage>
</organism>